<evidence type="ECO:0000313" key="3">
    <source>
        <dbReference type="Proteomes" id="UP001174691"/>
    </source>
</evidence>
<evidence type="ECO:0000313" key="2">
    <source>
        <dbReference type="EMBL" id="KAJ9129963.1"/>
    </source>
</evidence>
<dbReference type="InterPro" id="IPR047794">
    <property type="entry name" value="C45_proenzyme-like"/>
</dbReference>
<reference evidence="2" key="1">
    <citation type="submission" date="2022-07" db="EMBL/GenBank/DDBJ databases">
        <title>Fungi with potential for degradation of polypropylene.</title>
        <authorList>
            <person name="Gostincar C."/>
        </authorList>
    </citation>
    <scope>NUCLEOTIDE SEQUENCE</scope>
    <source>
        <strain evidence="2">EXF-13287</strain>
    </source>
</reference>
<protein>
    <submittedName>
        <fullName evidence="2">Isopenicillin-N N-acyltransferase</fullName>
    </submittedName>
</protein>
<gene>
    <name evidence="2" type="ORF">NKR19_g10109</name>
</gene>
<dbReference type="Gene3D" id="1.10.10.2120">
    <property type="match status" value="1"/>
</dbReference>
<organism evidence="2 3">
    <name type="scientific">Coniochaeta hoffmannii</name>
    <dbReference type="NCBI Taxonomy" id="91930"/>
    <lineage>
        <taxon>Eukaryota</taxon>
        <taxon>Fungi</taxon>
        <taxon>Dikarya</taxon>
        <taxon>Ascomycota</taxon>
        <taxon>Pezizomycotina</taxon>
        <taxon>Sordariomycetes</taxon>
        <taxon>Sordariomycetidae</taxon>
        <taxon>Coniochaetales</taxon>
        <taxon>Coniochaetaceae</taxon>
        <taxon>Coniochaeta</taxon>
    </lineage>
</organism>
<evidence type="ECO:0000259" key="1">
    <source>
        <dbReference type="Pfam" id="PF03417"/>
    </source>
</evidence>
<dbReference type="InterPro" id="IPR005079">
    <property type="entry name" value="Peptidase_C45_hydrolase"/>
</dbReference>
<comment type="caution">
    <text evidence="2">The sequence shown here is derived from an EMBL/GenBank/DDBJ whole genome shotgun (WGS) entry which is preliminary data.</text>
</comment>
<proteinExistence type="predicted"/>
<dbReference type="EMBL" id="JANBVN010000293">
    <property type="protein sequence ID" value="KAJ9129963.1"/>
    <property type="molecule type" value="Genomic_DNA"/>
</dbReference>
<feature type="domain" description="Peptidase C45 hydrolase" evidence="1">
    <location>
        <begin position="111"/>
        <end position="335"/>
    </location>
</feature>
<accession>A0AA38VCU3</accession>
<keyword evidence="3" id="KW-1185">Reference proteome</keyword>
<dbReference type="NCBIfam" id="NF040521">
    <property type="entry name" value="C45_proenzyme"/>
    <property type="match status" value="1"/>
</dbReference>
<sequence>MKRLTLRGSPREMGAQYGAGARDEIKYSIESYQKIFQETVGMTWEESCKSALRWLPILQEKCPEIVDEMGALAEAAEVGFRDILALNLRSEIALTHYTDGCTSIGQCSGTDAFIAQNWDWMDSQSRSLLGLEVRQAGKPAFFIVAEAGIVGKYGFNERGVGVCLNAILCGACSTDKLPIHVALRKVLESGSYTEARKMLDDMGVASAANLLMADRSGKCASVEVSPRGNFDILPDHQGIVCHTNHLYANEATAVLKDHPSTNSFTRLERIRKLSAGSRPSFKGIRAMLSDRSDGDYSISRSCPPDVGPLDRISTLVTIVVDLVGLKAELSLGRPDLHPEVMSIALGPYV</sequence>
<dbReference type="Proteomes" id="UP001174691">
    <property type="component" value="Unassembled WGS sequence"/>
</dbReference>
<dbReference type="AlphaFoldDB" id="A0AA38VCU3"/>
<dbReference type="Pfam" id="PF03417">
    <property type="entry name" value="AAT"/>
    <property type="match status" value="1"/>
</dbReference>
<dbReference type="Gene3D" id="3.60.60.10">
    <property type="entry name" value="Penicillin V Acylase, Chain A"/>
    <property type="match status" value="1"/>
</dbReference>
<dbReference type="PANTHER" id="PTHR34180">
    <property type="entry name" value="PEPTIDASE C45"/>
    <property type="match status" value="1"/>
</dbReference>
<dbReference type="PANTHER" id="PTHR34180:SF1">
    <property type="entry name" value="BETA-ALANYL-DOPAMINE_CARCININE HYDROLASE"/>
    <property type="match status" value="1"/>
</dbReference>
<name>A0AA38VCU3_9PEZI</name>
<dbReference type="InterPro" id="IPR047801">
    <property type="entry name" value="Peptidase_C45"/>
</dbReference>